<name>A0A226XBA1_CABSO</name>
<reference evidence="2" key="1">
    <citation type="submission" date="2017-01" db="EMBL/GenBank/DDBJ databases">
        <title>Genome Analysis of Deinococcus marmoris KOPRI26562.</title>
        <authorList>
            <person name="Kim J.H."/>
            <person name="Oh H.-M."/>
        </authorList>
    </citation>
    <scope>NUCLEOTIDE SEQUENCE [LARGE SCALE GENOMIC DNA]</scope>
    <source>
        <strain evidence="2">PAMC 26633</strain>
    </source>
</reference>
<dbReference type="Proteomes" id="UP000214720">
    <property type="component" value="Unassembled WGS sequence"/>
</dbReference>
<accession>A0A226XBA1</accession>
<evidence type="ECO:0000313" key="2">
    <source>
        <dbReference type="Proteomes" id="UP000214720"/>
    </source>
</evidence>
<sequence length="48" mass="5881">MIFVSMKKRNDRRPTRTIRRLIGFNWRDANSRQTFFGSSRHTKLARNR</sequence>
<protein>
    <submittedName>
        <fullName evidence="1">Uncharacterized protein</fullName>
    </submittedName>
</protein>
<comment type="caution">
    <text evidence="1">The sequence shown here is derived from an EMBL/GenBank/DDBJ whole genome shotgun (WGS) entry which is preliminary data.</text>
</comment>
<dbReference type="AlphaFoldDB" id="A0A226XBA1"/>
<proteinExistence type="predicted"/>
<evidence type="ECO:0000313" key="1">
    <source>
        <dbReference type="EMBL" id="OXC80389.1"/>
    </source>
</evidence>
<gene>
    <name evidence="1" type="ORF">BSU04_01965</name>
</gene>
<organism evidence="1 2">
    <name type="scientific">Caballeronia sordidicola</name>
    <name type="common">Burkholderia sordidicola</name>
    <dbReference type="NCBI Taxonomy" id="196367"/>
    <lineage>
        <taxon>Bacteria</taxon>
        <taxon>Pseudomonadati</taxon>
        <taxon>Pseudomonadota</taxon>
        <taxon>Betaproteobacteria</taxon>
        <taxon>Burkholderiales</taxon>
        <taxon>Burkholderiaceae</taxon>
        <taxon>Caballeronia</taxon>
    </lineage>
</organism>
<dbReference type="EMBL" id="MTHB01000018">
    <property type="protein sequence ID" value="OXC80389.1"/>
    <property type="molecule type" value="Genomic_DNA"/>
</dbReference>